<feature type="compositionally biased region" description="Basic and acidic residues" evidence="5">
    <location>
        <begin position="171"/>
        <end position="182"/>
    </location>
</feature>
<keyword evidence="4" id="KW-0393">Immunoglobulin domain</keyword>
<evidence type="ECO:0000256" key="5">
    <source>
        <dbReference type="SAM" id="MobiDB-lite"/>
    </source>
</evidence>
<comment type="subcellular location">
    <subcellularLocation>
        <location evidence="1">Cytoplasm</location>
    </subcellularLocation>
</comment>
<dbReference type="InterPro" id="IPR003598">
    <property type="entry name" value="Ig_sub2"/>
</dbReference>
<keyword evidence="8" id="KW-1185">Reference proteome</keyword>
<dbReference type="GO" id="GO:0005737">
    <property type="term" value="C:cytoplasm"/>
    <property type="evidence" value="ECO:0007669"/>
    <property type="project" value="UniProtKB-SubCell"/>
</dbReference>
<dbReference type="SMART" id="SM00409">
    <property type="entry name" value="IG"/>
    <property type="match status" value="1"/>
</dbReference>
<dbReference type="InterPro" id="IPR007110">
    <property type="entry name" value="Ig-like_dom"/>
</dbReference>
<evidence type="ECO:0000256" key="4">
    <source>
        <dbReference type="ARBA" id="ARBA00023319"/>
    </source>
</evidence>
<dbReference type="InterPro" id="IPR013098">
    <property type="entry name" value="Ig_I-set"/>
</dbReference>
<feature type="compositionally biased region" description="Pro residues" evidence="5">
    <location>
        <begin position="498"/>
        <end position="515"/>
    </location>
</feature>
<feature type="region of interest" description="Disordered" evidence="5">
    <location>
        <begin position="759"/>
        <end position="915"/>
    </location>
</feature>
<feature type="compositionally biased region" description="Basic and acidic residues" evidence="5">
    <location>
        <begin position="1198"/>
        <end position="1210"/>
    </location>
</feature>
<feature type="compositionally biased region" description="Basic and acidic residues" evidence="5">
    <location>
        <begin position="812"/>
        <end position="823"/>
    </location>
</feature>
<dbReference type="SUPFAM" id="SSF48726">
    <property type="entry name" value="Immunoglobulin"/>
    <property type="match status" value="3"/>
</dbReference>
<feature type="compositionally biased region" description="Polar residues" evidence="5">
    <location>
        <begin position="1062"/>
        <end position="1071"/>
    </location>
</feature>
<feature type="domain" description="Ig-like" evidence="6">
    <location>
        <begin position="24"/>
        <end position="112"/>
    </location>
</feature>
<feature type="compositionally biased region" description="Basic and acidic residues" evidence="5">
    <location>
        <begin position="1340"/>
        <end position="1356"/>
    </location>
</feature>
<feature type="compositionally biased region" description="Polar residues" evidence="5">
    <location>
        <begin position="562"/>
        <end position="577"/>
    </location>
</feature>
<feature type="compositionally biased region" description="Polar residues" evidence="5">
    <location>
        <begin position="1213"/>
        <end position="1238"/>
    </location>
</feature>
<feature type="region of interest" description="Disordered" evidence="5">
    <location>
        <begin position="154"/>
        <end position="182"/>
    </location>
</feature>
<reference evidence="7" key="1">
    <citation type="journal article" date="2023" name="G3 (Bethesda)">
        <title>A reference genome for the long-term kleptoplast-retaining sea slug Elysia crispata morphotype clarki.</title>
        <authorList>
            <person name="Eastman K.E."/>
            <person name="Pendleton A.L."/>
            <person name="Shaikh M.A."/>
            <person name="Suttiyut T."/>
            <person name="Ogas R."/>
            <person name="Tomko P."/>
            <person name="Gavelis G."/>
            <person name="Widhalm J.R."/>
            <person name="Wisecaver J.H."/>
        </authorList>
    </citation>
    <scope>NUCLEOTIDE SEQUENCE</scope>
    <source>
        <strain evidence="7">ECLA1</strain>
    </source>
</reference>
<feature type="region of interest" description="Disordered" evidence="5">
    <location>
        <begin position="198"/>
        <end position="230"/>
    </location>
</feature>
<sequence length="1835" mass="200774">MVSYRALSTPFLKHCSEVEDPEPPSFVTRPLTLIAQEGESVTLTCRVRGQPAPTVLWERQGVVVSPSDKYQTEHLEDHHSLTISQLEAADAGLYECHLHSSAGDASHTCELRVEEPLRRSRPFLSRSLREPLNLGTSDIKAGSDSLQDGWKLSRKHNQDRHVATAASNIHHKGENPQKTSNLDDKLQPQELLDFPAEKQATSGSDGSNSTDTIKGPPTPKPRFLKRDGSQTSLDITISGAQKTEEDFVFPTLKPVISSGTSDKTKAEPAPLQTDFRSVLKPRAQVTGTTQTKSSAESEATTDFRSVLSKPRPTDRDYTTTAGGFPRTDPVGVELRNLQMTRTSRNVVFRSHEPKFGVSSLVGSRDTPSSGVLPSMGSRTHPEGSSIKPSSHVNATGLRMVSKNLGTLDSWDHQQSSGQFPLSARGDREWNRTAPSYSPSSCASVSHNVDSDTSGYSLNPCETNDIQDNPTKSNFSCLPQSKTSTTALNIQQEQDEIPPQLPSSPPPVPTSSPPLLPLTKSSNSEPKDPDGGTSSKCVSFLQFTPSNSESSTPLQPVVFNFTLPESCSSPNLKQTSPRQEGGCAEDTPGISDSSRDESDDVFTDHLEVAAEGERRGSIKAAGSVFAWEKIPSKSPEISPLGEVAKKLTENNRELNQGTKKKTCFNLDDATSYTKIKQSKNFNAESASPSPKTPSSSSKTKSVSSDAEFTKIKLRSTGIKPGPASDLKKSKFLSTSTESLFFNVKLKPVVIKDVDLGEESSLASNPWSAKAKSKSSGDLLRDVNNERQSGSSDQVQTAREPAGFSEKLSAFENKGSETDRTEFSRKPNFTIPKRNPASKAIFEATKKENGERTGQPRPDNRLRNSNTASQAGTQVSNLEQRKLASTLPKDQSDRGPRVAGTEYNTNSTRSRHSIDISSRMENVPNWVKEKALGKRPSLTVDSGASTLPMRSNNNVQNTRDRIAKLKDNPSAPKTPRRFKRDQPQPEDRLSKTLGSDDLPRQLVPRNDIQRDGNKTTVSSIKSVSDKSGGKGRKFGQKPDFNNSAPEWAHRRNLKAVEPSLKVGSGSTTIAANKSNHEEQNKPLDTNTKTTTFTSLISKFNHTSSAVDMPLIKNRIGLKDLDPDSKNEHSHNIENKETGSRKTGPGSKTSELFDSAENAKTEDSNTTSTQSDSQPPRPSLSIAIDSKSQDSHNQQIEYEDPSMRDKQPPRKGIESLSKTSTIKQTPPQDLSTLNNQPSLRSTAVRPAWKKQRSLRHIPIYPIHDNELSPRYEPFVDDSESTASISSTSSEASIITNDSGYNSRSRANTSDLKLYPSHLSNDTQEHHKQQKDNTSDIIHQSQGQDRDEYVQKRMEKGQNEHGKIDQIHFQEGRDDHERFQKVGRDGGLYQEDNFSPKLITSASSVIDHRSHDDIPPEHHIPNPLITKELPAKDKESSVTHDLLKVGTQAPDDRETDDSFKENTKLAGINSEIVPEDKDLGDLGDSDKPTGQILNLKNNVSYLDSTRRNSNTETEAVSFPRRRSKFMDNYMNGRRGSEEAAVTRQSEGKSDAGESTVKPPAKRPADLGIVPRWKRSQPAVVTFVPSARSNVKDETYSTKDTDAVGGAESVNGLAAAGSPESYAGEIESAPVFLEPLEGTREVLYGSSAILRCTVAGNPSPHVQWLFNRQPLQFSSTQEVSREGEVAQLTLTETFAEQEGRYTCTASNSAGSVESSCVLKVAASERSEGGRAFEGPVSLPPRILTLTPKVVSLPVGSPLTLAATFAGEPPPTVKWLLAGREILPVQRVTDCTVCLGAEYLAVEEEVGLYRGKTISQSLSSRKLTKKTRENLSTLDSKIRQR</sequence>
<feature type="compositionally biased region" description="Low complexity" evidence="5">
    <location>
        <begin position="1277"/>
        <end position="1292"/>
    </location>
</feature>
<evidence type="ECO:0000259" key="6">
    <source>
        <dbReference type="PROSITE" id="PS50835"/>
    </source>
</evidence>
<proteinExistence type="inferred from homology"/>
<gene>
    <name evidence="7" type="ORF">RRG08_034519</name>
</gene>
<dbReference type="Gene3D" id="2.60.40.10">
    <property type="entry name" value="Immunoglobulins"/>
    <property type="match status" value="3"/>
</dbReference>
<dbReference type="Pfam" id="PF07679">
    <property type="entry name" value="I-set"/>
    <property type="match status" value="2"/>
</dbReference>
<feature type="compositionally biased region" description="Basic and acidic residues" evidence="5">
    <location>
        <begin position="1319"/>
        <end position="1330"/>
    </location>
</feature>
<feature type="compositionally biased region" description="Basic and acidic residues" evidence="5">
    <location>
        <begin position="1115"/>
        <end position="1137"/>
    </location>
</feature>
<dbReference type="InterPro" id="IPR003599">
    <property type="entry name" value="Ig_sub"/>
</dbReference>
<feature type="region of interest" description="Disordered" evidence="5">
    <location>
        <begin position="1062"/>
        <end position="1085"/>
    </location>
</feature>
<dbReference type="PANTHER" id="PTHR47633">
    <property type="entry name" value="IMMUNOGLOBULIN"/>
    <property type="match status" value="1"/>
</dbReference>
<feature type="region of interest" description="Disordered" evidence="5">
    <location>
        <begin position="282"/>
        <end position="330"/>
    </location>
</feature>
<feature type="region of interest" description="Disordered" evidence="5">
    <location>
        <begin position="408"/>
        <end position="479"/>
    </location>
</feature>
<feature type="region of interest" description="Disordered" evidence="5">
    <location>
        <begin position="562"/>
        <end position="599"/>
    </location>
</feature>
<protein>
    <recommendedName>
        <fullName evidence="6">Ig-like domain-containing protein</fullName>
    </recommendedName>
</protein>
<feature type="compositionally biased region" description="Basic and acidic residues" evidence="5">
    <location>
        <begin position="978"/>
        <end position="988"/>
    </location>
</feature>
<feature type="compositionally biased region" description="Low complexity" evidence="5">
    <location>
        <begin position="1161"/>
        <end position="1171"/>
    </location>
</feature>
<feature type="compositionally biased region" description="Polar residues" evidence="5">
    <location>
        <begin position="861"/>
        <end position="876"/>
    </location>
</feature>
<feature type="compositionally biased region" description="Low complexity" evidence="5">
    <location>
        <begin position="201"/>
        <end position="212"/>
    </location>
</feature>
<feature type="compositionally biased region" description="Polar residues" evidence="5">
    <location>
        <begin position="674"/>
        <end position="683"/>
    </location>
</feature>
<keyword evidence="3" id="KW-0963">Cytoplasm</keyword>
<accession>A0AAE1B9Q1</accession>
<feature type="compositionally biased region" description="Low complexity" evidence="5">
    <location>
        <begin position="433"/>
        <end position="445"/>
    </location>
</feature>
<dbReference type="PROSITE" id="PS50835">
    <property type="entry name" value="IG_LIKE"/>
    <property type="match status" value="2"/>
</dbReference>
<evidence type="ECO:0000256" key="2">
    <source>
        <dbReference type="ARBA" id="ARBA00006692"/>
    </source>
</evidence>
<evidence type="ECO:0000313" key="7">
    <source>
        <dbReference type="EMBL" id="KAK3802374.1"/>
    </source>
</evidence>
<feature type="compositionally biased region" description="Low complexity" evidence="5">
    <location>
        <begin position="684"/>
        <end position="703"/>
    </location>
</feature>
<feature type="region of interest" description="Disordered" evidence="5">
    <location>
        <begin position="358"/>
        <end position="393"/>
    </location>
</feature>
<feature type="region of interest" description="Disordered" evidence="5">
    <location>
        <begin position="1115"/>
        <end position="1247"/>
    </location>
</feature>
<feature type="region of interest" description="Disordered" evidence="5">
    <location>
        <begin position="674"/>
        <end position="727"/>
    </location>
</feature>
<feature type="compositionally biased region" description="Basic and acidic residues" evidence="5">
    <location>
        <begin position="956"/>
        <end position="965"/>
    </location>
</feature>
<dbReference type="FunFam" id="2.60.40.10:FF:000425">
    <property type="entry name" value="Myosin light chain kinase"/>
    <property type="match status" value="1"/>
</dbReference>
<feature type="region of interest" description="Disordered" evidence="5">
    <location>
        <begin position="1261"/>
        <end position="1356"/>
    </location>
</feature>
<feature type="compositionally biased region" description="Polar residues" evidence="5">
    <location>
        <begin position="937"/>
        <end position="955"/>
    </location>
</feature>
<evidence type="ECO:0000313" key="8">
    <source>
        <dbReference type="Proteomes" id="UP001283361"/>
    </source>
</evidence>
<dbReference type="InterPro" id="IPR036179">
    <property type="entry name" value="Ig-like_dom_sf"/>
</dbReference>
<comment type="caution">
    <text evidence="7">The sequence shown here is derived from an EMBL/GenBank/DDBJ whole genome shotgun (WGS) entry which is preliminary data.</text>
</comment>
<dbReference type="Proteomes" id="UP001283361">
    <property type="component" value="Unassembled WGS sequence"/>
</dbReference>
<feature type="domain" description="Ig-like" evidence="6">
    <location>
        <begin position="1625"/>
        <end position="1714"/>
    </location>
</feature>
<comment type="similarity">
    <text evidence="2">Belongs to the protein kinase superfamily. CAMK Ser/Thr protein kinase family.</text>
</comment>
<feature type="compositionally biased region" description="Polar residues" evidence="5">
    <location>
        <begin position="1293"/>
        <end position="1307"/>
    </location>
</feature>
<feature type="region of interest" description="Disordered" evidence="5">
    <location>
        <begin position="930"/>
        <end position="1045"/>
    </location>
</feature>
<dbReference type="InterPro" id="IPR013783">
    <property type="entry name" value="Ig-like_fold"/>
</dbReference>
<feature type="compositionally biased region" description="Polar residues" evidence="5">
    <location>
        <begin position="784"/>
        <end position="795"/>
    </location>
</feature>
<feature type="region of interest" description="Disordered" evidence="5">
    <location>
        <begin position="494"/>
        <end position="537"/>
    </location>
</feature>
<name>A0AAE1B9Q1_9GAST</name>
<organism evidence="7 8">
    <name type="scientific">Elysia crispata</name>
    <name type="common">lettuce slug</name>
    <dbReference type="NCBI Taxonomy" id="231223"/>
    <lineage>
        <taxon>Eukaryota</taxon>
        <taxon>Metazoa</taxon>
        <taxon>Spiralia</taxon>
        <taxon>Lophotrochozoa</taxon>
        <taxon>Mollusca</taxon>
        <taxon>Gastropoda</taxon>
        <taxon>Heterobranchia</taxon>
        <taxon>Euthyneura</taxon>
        <taxon>Panpulmonata</taxon>
        <taxon>Sacoglossa</taxon>
        <taxon>Placobranchoidea</taxon>
        <taxon>Plakobranchidae</taxon>
        <taxon>Elysia</taxon>
    </lineage>
</organism>
<feature type="compositionally biased region" description="Polar residues" evidence="5">
    <location>
        <begin position="285"/>
        <end position="303"/>
    </location>
</feature>
<evidence type="ECO:0000256" key="1">
    <source>
        <dbReference type="ARBA" id="ARBA00004496"/>
    </source>
</evidence>
<feature type="region of interest" description="Disordered" evidence="5">
    <location>
        <begin position="1528"/>
        <end position="1562"/>
    </location>
</feature>
<feature type="compositionally biased region" description="Polar residues" evidence="5">
    <location>
        <begin position="446"/>
        <end position="479"/>
    </location>
</feature>
<dbReference type="FunFam" id="2.60.40.10:FF:000080">
    <property type="entry name" value="Myosin light chain kinase, smooth muscle"/>
    <property type="match status" value="1"/>
</dbReference>
<dbReference type="PANTHER" id="PTHR47633:SF15">
    <property type="entry name" value="IG-LIKE DOMAIN-CONTAINING PROTEIN"/>
    <property type="match status" value="1"/>
</dbReference>
<evidence type="ECO:0000256" key="3">
    <source>
        <dbReference type="ARBA" id="ARBA00022490"/>
    </source>
</evidence>
<dbReference type="EMBL" id="JAWDGP010000241">
    <property type="protein sequence ID" value="KAK3802374.1"/>
    <property type="molecule type" value="Genomic_DNA"/>
</dbReference>
<dbReference type="SMART" id="SM00408">
    <property type="entry name" value="IGc2"/>
    <property type="match status" value="2"/>
</dbReference>